<dbReference type="RefSeq" id="WP_133590021.1">
    <property type="nucleotide sequence ID" value="NZ_CP037953.1"/>
</dbReference>
<reference evidence="5 6" key="1">
    <citation type="submission" date="2019-03" db="EMBL/GenBank/DDBJ databases">
        <title>Genomic Encyclopedia of Type Strains, Phase IV (KMG-IV): sequencing the most valuable type-strain genomes for metagenomic binning, comparative biology and taxonomic classification.</title>
        <authorList>
            <person name="Goeker M."/>
        </authorList>
    </citation>
    <scope>NUCLEOTIDE SEQUENCE [LARGE SCALE GENOMIC DNA]</scope>
    <source>
        <strain evidence="5 6">DSM 103792</strain>
    </source>
</reference>
<evidence type="ECO:0000256" key="1">
    <source>
        <dbReference type="ARBA" id="ARBA00001917"/>
    </source>
</evidence>
<organism evidence="5 6">
    <name type="scientific">Permianibacter aggregans</name>
    <dbReference type="NCBI Taxonomy" id="1510150"/>
    <lineage>
        <taxon>Bacteria</taxon>
        <taxon>Pseudomonadati</taxon>
        <taxon>Pseudomonadota</taxon>
        <taxon>Gammaproteobacteria</taxon>
        <taxon>Pseudomonadales</taxon>
        <taxon>Pseudomonadaceae</taxon>
        <taxon>Permianibacter</taxon>
    </lineage>
</organism>
<dbReference type="InterPro" id="IPR045247">
    <property type="entry name" value="Oye-like"/>
</dbReference>
<sequence length="370" mass="39853">MKQLFNGLKTGKLDLKNRIVMAPMTRSRAGQPGNIPTELMATYYAQRAGAGLIITEATQISPQAQGYAWTPGIHSGAQVEGWKNVVGKVHDKGGKIIVQLWHVGRISHSALQPQNALPVAPSAIAAEGNAFITDAAGQPKFVPFETPRALEKRELAGIALDFANAARNAMAAGFDGVEVHGANGYLLDQFLNTSSNQREDEYGGSVENRARFLLEVTDAVVAAIGADRVGVRISPYGSFNSMQMDDPEALFSHLVTELNQRGLAYLHAIDPRSQMDQSDAGNQRKAKRMLELIRKHYDGALILAGGFSGESAAVALAEGQADLIAFGKPFISNPDLPERLLKKAALAEWDANTFYGGSEKGYTDYRQLSA</sequence>
<proteinExistence type="inferred from homology"/>
<dbReference type="NCBIfam" id="NF007899">
    <property type="entry name" value="PRK10605.1"/>
    <property type="match status" value="1"/>
</dbReference>
<gene>
    <name evidence="5" type="ORF">EV696_10713</name>
</gene>
<name>A0A4V3D7L2_9GAMM</name>
<dbReference type="GO" id="GO:0005829">
    <property type="term" value="C:cytosol"/>
    <property type="evidence" value="ECO:0007669"/>
    <property type="project" value="TreeGrafter"/>
</dbReference>
<keyword evidence="3" id="KW-0560">Oxidoreductase</keyword>
<dbReference type="SUPFAM" id="SSF51395">
    <property type="entry name" value="FMN-linked oxidoreductases"/>
    <property type="match status" value="1"/>
</dbReference>
<dbReference type="OrthoDB" id="8523426at2"/>
<comment type="similarity">
    <text evidence="2">Belongs to the NADH:flavin oxidoreductase/NADH oxidase family.</text>
</comment>
<accession>A0A4V3D7L2</accession>
<protein>
    <submittedName>
        <fullName evidence="5">N-ethylmaleimide reductase</fullName>
    </submittedName>
</protein>
<dbReference type="InterPro" id="IPR001155">
    <property type="entry name" value="OxRdtase_FMN_N"/>
</dbReference>
<comment type="cofactor">
    <cofactor evidence="1">
        <name>FMN</name>
        <dbReference type="ChEBI" id="CHEBI:58210"/>
    </cofactor>
</comment>
<dbReference type="FunFam" id="3.20.20.70:FF:000059">
    <property type="entry name" value="N-ethylmaleimide reductase, FMN-linked"/>
    <property type="match status" value="1"/>
</dbReference>
<dbReference type="GO" id="GO:0010181">
    <property type="term" value="F:FMN binding"/>
    <property type="evidence" value="ECO:0007669"/>
    <property type="project" value="InterPro"/>
</dbReference>
<evidence type="ECO:0000313" key="5">
    <source>
        <dbReference type="EMBL" id="TDQ48277.1"/>
    </source>
</evidence>
<dbReference type="EMBL" id="SNYM01000007">
    <property type="protein sequence ID" value="TDQ48277.1"/>
    <property type="molecule type" value="Genomic_DNA"/>
</dbReference>
<feature type="domain" description="NADH:flavin oxidoreductase/NADH oxidase N-terminal" evidence="4">
    <location>
        <begin position="3"/>
        <end position="343"/>
    </location>
</feature>
<dbReference type="Gene3D" id="3.20.20.70">
    <property type="entry name" value="Aldolase class I"/>
    <property type="match status" value="1"/>
</dbReference>
<dbReference type="InterPro" id="IPR013785">
    <property type="entry name" value="Aldolase_TIM"/>
</dbReference>
<evidence type="ECO:0000256" key="3">
    <source>
        <dbReference type="ARBA" id="ARBA00023002"/>
    </source>
</evidence>
<dbReference type="Proteomes" id="UP000295375">
    <property type="component" value="Unassembled WGS sequence"/>
</dbReference>
<evidence type="ECO:0000313" key="6">
    <source>
        <dbReference type="Proteomes" id="UP000295375"/>
    </source>
</evidence>
<evidence type="ECO:0000256" key="2">
    <source>
        <dbReference type="ARBA" id="ARBA00005979"/>
    </source>
</evidence>
<dbReference type="GO" id="GO:0016628">
    <property type="term" value="F:oxidoreductase activity, acting on the CH-CH group of donors, NAD or NADP as acceptor"/>
    <property type="evidence" value="ECO:0007669"/>
    <property type="project" value="UniProtKB-ARBA"/>
</dbReference>
<comment type="caution">
    <text evidence="5">The sequence shown here is derived from an EMBL/GenBank/DDBJ whole genome shotgun (WGS) entry which is preliminary data.</text>
</comment>
<dbReference type="PANTHER" id="PTHR22893">
    <property type="entry name" value="NADH OXIDOREDUCTASE-RELATED"/>
    <property type="match status" value="1"/>
</dbReference>
<dbReference type="CDD" id="cd02933">
    <property type="entry name" value="OYE_like_FMN"/>
    <property type="match status" value="1"/>
</dbReference>
<evidence type="ECO:0000259" key="4">
    <source>
        <dbReference type="Pfam" id="PF00724"/>
    </source>
</evidence>
<dbReference type="AlphaFoldDB" id="A0A4V3D7L2"/>
<dbReference type="Pfam" id="PF00724">
    <property type="entry name" value="Oxidored_FMN"/>
    <property type="match status" value="1"/>
</dbReference>
<keyword evidence="6" id="KW-1185">Reference proteome</keyword>
<dbReference type="PANTHER" id="PTHR22893:SF91">
    <property type="entry name" value="NADPH DEHYDROGENASE 2-RELATED"/>
    <property type="match status" value="1"/>
</dbReference>